<keyword evidence="4" id="KW-0677">Repeat</keyword>
<dbReference type="InterPro" id="IPR000644">
    <property type="entry name" value="CBS_dom"/>
</dbReference>
<evidence type="ECO:0000256" key="7">
    <source>
        <dbReference type="ARBA" id="ARBA00023136"/>
    </source>
</evidence>
<dbReference type="SMART" id="SM00116">
    <property type="entry name" value="CBS"/>
    <property type="match status" value="2"/>
</dbReference>
<evidence type="ECO:0000256" key="9">
    <source>
        <dbReference type="PROSITE-ProRule" id="PRU01193"/>
    </source>
</evidence>
<dbReference type="SMART" id="SM01091">
    <property type="entry name" value="CorC_HlyC"/>
    <property type="match status" value="1"/>
</dbReference>
<dbReference type="SUPFAM" id="SSF56176">
    <property type="entry name" value="FAD-binding/transporter-associated domain-like"/>
    <property type="match status" value="1"/>
</dbReference>
<evidence type="ECO:0000256" key="1">
    <source>
        <dbReference type="ARBA" id="ARBA00004141"/>
    </source>
</evidence>
<dbReference type="AlphaFoldDB" id="A0A4R9C0W8"/>
<evidence type="ECO:0000256" key="6">
    <source>
        <dbReference type="ARBA" id="ARBA00023122"/>
    </source>
</evidence>
<protein>
    <submittedName>
        <fullName evidence="13">HlyC/CorC family transporter</fullName>
    </submittedName>
</protein>
<dbReference type="GO" id="GO:0005886">
    <property type="term" value="C:plasma membrane"/>
    <property type="evidence" value="ECO:0007669"/>
    <property type="project" value="TreeGrafter"/>
</dbReference>
<accession>A0A4R9C0W8</accession>
<evidence type="ECO:0000256" key="4">
    <source>
        <dbReference type="ARBA" id="ARBA00022737"/>
    </source>
</evidence>
<dbReference type="Gene3D" id="3.10.580.10">
    <property type="entry name" value="CBS-domain"/>
    <property type="match status" value="1"/>
</dbReference>
<dbReference type="InterPro" id="IPR044751">
    <property type="entry name" value="Ion_transp-like_CBS"/>
</dbReference>
<evidence type="ECO:0000259" key="11">
    <source>
        <dbReference type="PROSITE" id="PS51371"/>
    </source>
</evidence>
<feature type="domain" description="CNNM transmembrane" evidence="12">
    <location>
        <begin position="1"/>
        <end position="186"/>
    </location>
</feature>
<dbReference type="Pfam" id="PF03471">
    <property type="entry name" value="CorC_HlyC"/>
    <property type="match status" value="1"/>
</dbReference>
<feature type="transmembrane region" description="Helical" evidence="10">
    <location>
        <begin position="131"/>
        <end position="148"/>
    </location>
</feature>
<evidence type="ECO:0000256" key="10">
    <source>
        <dbReference type="SAM" id="Phobius"/>
    </source>
</evidence>
<dbReference type="GO" id="GO:0050660">
    <property type="term" value="F:flavin adenine dinucleotide binding"/>
    <property type="evidence" value="ECO:0007669"/>
    <property type="project" value="InterPro"/>
</dbReference>
<comment type="subcellular location">
    <subcellularLocation>
        <location evidence="1">Membrane</location>
        <topology evidence="1">Multi-pass membrane protein</topology>
    </subcellularLocation>
</comment>
<dbReference type="Gene3D" id="3.30.465.10">
    <property type="match status" value="1"/>
</dbReference>
<dbReference type="Pfam" id="PF00571">
    <property type="entry name" value="CBS"/>
    <property type="match status" value="2"/>
</dbReference>
<feature type="transmembrane region" description="Helical" evidence="10">
    <location>
        <begin position="90"/>
        <end position="110"/>
    </location>
</feature>
<dbReference type="InterPro" id="IPR005170">
    <property type="entry name" value="Transptr-assoc_dom"/>
</dbReference>
<comment type="caution">
    <text evidence="13">The sequence shown here is derived from an EMBL/GenBank/DDBJ whole genome shotgun (WGS) entry which is preliminary data.</text>
</comment>
<proteinExistence type="inferred from homology"/>
<reference evidence="13 14" key="1">
    <citation type="submission" date="2019-01" db="EMBL/GenBank/DDBJ databases">
        <title>Draft Genome Sequences of Helcococcus ovis Strains Isolated from the Uterus and Vagina of Dairy Cows with Metritis.</title>
        <authorList>
            <person name="Cunha F."/>
            <person name="Jeon S.J."/>
            <person name="Kutzer P."/>
            <person name="Galvao K.N."/>
        </authorList>
    </citation>
    <scope>NUCLEOTIDE SEQUENCE [LARGE SCALE GENOMIC DNA]</scope>
    <source>
        <strain evidence="13 14">KG-37</strain>
    </source>
</reference>
<feature type="transmembrane region" description="Helical" evidence="10">
    <location>
        <begin position="61"/>
        <end position="84"/>
    </location>
</feature>
<dbReference type="EMBL" id="SCFR01000021">
    <property type="protein sequence ID" value="TFF65301.1"/>
    <property type="molecule type" value="Genomic_DNA"/>
</dbReference>
<gene>
    <name evidence="13" type="ORF">EQF91_06090</name>
</gene>
<keyword evidence="6 8" id="KW-0129">CBS domain</keyword>
<dbReference type="CDD" id="cd04590">
    <property type="entry name" value="CBS_pair_CorC_HlyC_assoc"/>
    <property type="match status" value="1"/>
</dbReference>
<evidence type="ECO:0000313" key="13">
    <source>
        <dbReference type="EMBL" id="TFF65301.1"/>
    </source>
</evidence>
<evidence type="ECO:0000259" key="12">
    <source>
        <dbReference type="PROSITE" id="PS51846"/>
    </source>
</evidence>
<dbReference type="SUPFAM" id="SSF54631">
    <property type="entry name" value="CBS-domain pair"/>
    <property type="match status" value="1"/>
</dbReference>
<dbReference type="PANTHER" id="PTHR22777">
    <property type="entry name" value="HEMOLYSIN-RELATED"/>
    <property type="match status" value="1"/>
</dbReference>
<keyword evidence="3 9" id="KW-0812">Transmembrane</keyword>
<dbReference type="Pfam" id="PF01595">
    <property type="entry name" value="CNNM"/>
    <property type="match status" value="1"/>
</dbReference>
<dbReference type="PANTHER" id="PTHR22777:SF17">
    <property type="entry name" value="UPF0053 PROTEIN SLL0260"/>
    <property type="match status" value="1"/>
</dbReference>
<evidence type="ECO:0000256" key="5">
    <source>
        <dbReference type="ARBA" id="ARBA00022989"/>
    </source>
</evidence>
<sequence length="419" mass="47735">MDSEQIYSVILFFICIILSAFFSASETAFTSLRVAKLKTRLKDGDKKVKKTLEINKKYDDLLSAILIGNNIVNIGSSAIATLFFVKIFPVYGALVSTVATTILLLILGEITPKLIAKIMPESLAIKFTKPLSFMMIILKPVIWTLSQWQKLIRKFVKVNIDHSISEEELLTYIDEAKVGGSIEDDEHVLVKAAVEFDDVSVSSILIPRVDIIGVEINDTDEEIEKIFDEYSYSRLIVYEETVDKVLGIILERDFHKYLRRKQKGEPDLTINSIISDILYIPGMLKLSELLKLMQKEKKHMAAIIDEHGGLEGIVTMEDILEELVGEIWDESDEIESEIKVLERNKIYEVSGRCSLDKIFEFLKISDAEEYNSNTIAGFIVEILDKMPHFGDSFVFENFRFTVKEVEGNRIEKVVIKKIK</sequence>
<dbReference type="InterPro" id="IPR036318">
    <property type="entry name" value="FAD-bd_PCMH-like_sf"/>
</dbReference>
<evidence type="ECO:0000313" key="14">
    <source>
        <dbReference type="Proteomes" id="UP000297454"/>
    </source>
</evidence>
<name>A0A4R9C0W8_9FIRM</name>
<evidence type="ECO:0000256" key="2">
    <source>
        <dbReference type="ARBA" id="ARBA00006337"/>
    </source>
</evidence>
<dbReference type="InterPro" id="IPR046342">
    <property type="entry name" value="CBS_dom_sf"/>
</dbReference>
<dbReference type="InterPro" id="IPR002550">
    <property type="entry name" value="CNNM"/>
</dbReference>
<dbReference type="InterPro" id="IPR016169">
    <property type="entry name" value="FAD-bd_PCMH_sub2"/>
</dbReference>
<feature type="transmembrane region" description="Helical" evidence="10">
    <location>
        <begin position="6"/>
        <end position="32"/>
    </location>
</feature>
<dbReference type="Proteomes" id="UP000297454">
    <property type="component" value="Unassembled WGS sequence"/>
</dbReference>
<comment type="similarity">
    <text evidence="2">Belongs to the UPF0053 family.</text>
</comment>
<evidence type="ECO:0000256" key="3">
    <source>
        <dbReference type="ARBA" id="ARBA00022692"/>
    </source>
</evidence>
<feature type="domain" description="CBS" evidence="11">
    <location>
        <begin position="273"/>
        <end position="330"/>
    </location>
</feature>
<feature type="domain" description="CBS" evidence="11">
    <location>
        <begin position="205"/>
        <end position="268"/>
    </location>
</feature>
<dbReference type="PROSITE" id="PS51371">
    <property type="entry name" value="CBS"/>
    <property type="match status" value="2"/>
</dbReference>
<dbReference type="RefSeq" id="WP_134744197.1">
    <property type="nucleotide sequence ID" value="NZ_JBFNGE010000086.1"/>
</dbReference>
<evidence type="ECO:0000256" key="8">
    <source>
        <dbReference type="PROSITE-ProRule" id="PRU00703"/>
    </source>
</evidence>
<keyword evidence="5 9" id="KW-1133">Transmembrane helix</keyword>
<keyword evidence="7 9" id="KW-0472">Membrane</keyword>
<dbReference type="PROSITE" id="PS51846">
    <property type="entry name" value="CNNM"/>
    <property type="match status" value="1"/>
</dbReference>
<keyword evidence="14" id="KW-1185">Reference proteome</keyword>
<organism evidence="13 14">
    <name type="scientific">Helcococcus ovis</name>
    <dbReference type="NCBI Taxonomy" id="72026"/>
    <lineage>
        <taxon>Bacteria</taxon>
        <taxon>Bacillati</taxon>
        <taxon>Bacillota</taxon>
        <taxon>Tissierellia</taxon>
        <taxon>Tissierellales</taxon>
        <taxon>Peptoniphilaceae</taxon>
        <taxon>Helcococcus</taxon>
    </lineage>
</organism>